<comment type="caution">
    <text evidence="2">The sequence shown here is derived from an EMBL/GenBank/DDBJ whole genome shotgun (WGS) entry which is preliminary data.</text>
</comment>
<evidence type="ECO:0000313" key="2">
    <source>
        <dbReference type="EMBL" id="TFD52188.1"/>
    </source>
</evidence>
<name>A0A4R9A4Z0_9MICO</name>
<reference evidence="2 3" key="1">
    <citation type="submission" date="2019-03" db="EMBL/GenBank/DDBJ databases">
        <title>Genomics of glacier-inhabiting Cryobacterium strains.</title>
        <authorList>
            <person name="Liu Q."/>
            <person name="Xin Y.-H."/>
        </authorList>
    </citation>
    <scope>NUCLEOTIDE SEQUENCE [LARGE SCALE GENOMIC DNA]</scope>
    <source>
        <strain evidence="2 3">Hh14</strain>
    </source>
</reference>
<dbReference type="InterPro" id="IPR000157">
    <property type="entry name" value="TIR_dom"/>
</dbReference>
<dbReference type="SUPFAM" id="SSF52200">
    <property type="entry name" value="Toll/Interleukin receptor TIR domain"/>
    <property type="match status" value="1"/>
</dbReference>
<accession>A0A4R9A4Z0</accession>
<keyword evidence="3" id="KW-1185">Reference proteome</keyword>
<organism evidence="2 3">
    <name type="scientific">Cryobacterium frigoriphilum</name>
    <dbReference type="NCBI Taxonomy" id="1259150"/>
    <lineage>
        <taxon>Bacteria</taxon>
        <taxon>Bacillati</taxon>
        <taxon>Actinomycetota</taxon>
        <taxon>Actinomycetes</taxon>
        <taxon>Micrococcales</taxon>
        <taxon>Microbacteriaceae</taxon>
        <taxon>Cryobacterium</taxon>
    </lineage>
</organism>
<dbReference type="AlphaFoldDB" id="A0A4R9A4Z0"/>
<dbReference type="InterPro" id="IPR035897">
    <property type="entry name" value="Toll_tir_struct_dom_sf"/>
</dbReference>
<sequence>MNTDGESMGSVSRNKKWSVGTESVDEIVGRIEGFLDNEIYADHQVSSKDYSLYHKDGHFFRVADLPEARRYFSGPLKSLILGYEVAPVRPAAGVTRVDFNVAAHNPKSVTLTCTLSGSNDDATHRAFERLVARVDRQLPRWLASTEPDGVEALTEERRGATGIVAYKINKDGQNFDDVDLALQTTGRRLQRVFISYSHDSEEHKRWVARLAMSLGSLGIWVIPDQYLSLGSNLPLFMNGGMINSDRVIVICTPRYVDKANQGNGGVGYESTILTAESMNDMASPRIIPVIRDQPNKPQTPIFLSGRLFIDFTDDNEYEFHVDVLARDVLGLSNRPALRGRSDSPVLTGKPESV</sequence>
<gene>
    <name evidence="2" type="ORF">E3T55_06925</name>
</gene>
<dbReference type="OrthoDB" id="4774809at2"/>
<dbReference type="InterPro" id="IPR013568">
    <property type="entry name" value="SEFIR_dom"/>
</dbReference>
<keyword evidence="2" id="KW-0675">Receptor</keyword>
<evidence type="ECO:0000259" key="1">
    <source>
        <dbReference type="PROSITE" id="PS51534"/>
    </source>
</evidence>
<proteinExistence type="predicted"/>
<protein>
    <submittedName>
        <fullName evidence="2">Toll/interleukin-1 receptor domain-containing protein</fullName>
    </submittedName>
</protein>
<dbReference type="PROSITE" id="PS51534">
    <property type="entry name" value="SEFIR"/>
    <property type="match status" value="1"/>
</dbReference>
<evidence type="ECO:0000313" key="3">
    <source>
        <dbReference type="Proteomes" id="UP000297447"/>
    </source>
</evidence>
<dbReference type="GO" id="GO:0007165">
    <property type="term" value="P:signal transduction"/>
    <property type="evidence" value="ECO:0007669"/>
    <property type="project" value="InterPro"/>
</dbReference>
<feature type="domain" description="SEFIR" evidence="1">
    <location>
        <begin position="189"/>
        <end position="320"/>
    </location>
</feature>
<dbReference type="Proteomes" id="UP000297447">
    <property type="component" value="Unassembled WGS sequence"/>
</dbReference>
<dbReference type="Pfam" id="PF13676">
    <property type="entry name" value="TIR_2"/>
    <property type="match status" value="1"/>
</dbReference>
<dbReference type="EMBL" id="SOHE01000030">
    <property type="protein sequence ID" value="TFD52188.1"/>
    <property type="molecule type" value="Genomic_DNA"/>
</dbReference>
<dbReference type="Gene3D" id="3.40.50.10140">
    <property type="entry name" value="Toll/interleukin-1 receptor homology (TIR) domain"/>
    <property type="match status" value="1"/>
</dbReference>